<dbReference type="GO" id="GO:0071617">
    <property type="term" value="F:lysophospholipid acyltransferase activity"/>
    <property type="evidence" value="ECO:0007669"/>
    <property type="project" value="TreeGrafter"/>
</dbReference>
<keyword evidence="13" id="KW-1208">Phospholipid metabolism</keyword>
<dbReference type="PANTHER" id="PTHR13906">
    <property type="entry name" value="PORCUPINE"/>
    <property type="match status" value="1"/>
</dbReference>
<reference evidence="21" key="2">
    <citation type="submission" date="2020-11" db="EMBL/GenBank/DDBJ databases">
        <authorList>
            <person name="McCartney M.A."/>
            <person name="Auch B."/>
            <person name="Kono T."/>
            <person name="Mallez S."/>
            <person name="Becker A."/>
            <person name="Gohl D.M."/>
            <person name="Silverstein K.A.T."/>
            <person name="Koren S."/>
            <person name="Bechman K.B."/>
            <person name="Herman A."/>
            <person name="Abrahante J.E."/>
            <person name="Garbe J."/>
        </authorList>
    </citation>
    <scope>NUCLEOTIDE SEQUENCE</scope>
    <source>
        <strain evidence="21">Duluth1</strain>
        <tissue evidence="21">Whole animal</tissue>
    </source>
</reference>
<evidence type="ECO:0000256" key="1">
    <source>
        <dbReference type="ARBA" id="ARBA00004141"/>
    </source>
</evidence>
<protein>
    <recommendedName>
        <fullName evidence="18">Lysophospholipid acyltransferase 5</fullName>
        <ecNumber evidence="16">2.3.1.23</ecNumber>
        <ecNumber evidence="17">2.3.1.n6</ecNumber>
    </recommendedName>
</protein>
<evidence type="ECO:0000256" key="19">
    <source>
        <dbReference type="SAM" id="MobiDB-lite"/>
    </source>
</evidence>
<evidence type="ECO:0000256" key="4">
    <source>
        <dbReference type="ARBA" id="ARBA00010323"/>
    </source>
</evidence>
<feature type="compositionally biased region" description="Basic and acidic residues" evidence="19">
    <location>
        <begin position="397"/>
        <end position="406"/>
    </location>
</feature>
<comment type="similarity">
    <text evidence="4">Belongs to the membrane-bound acyltransferase family.</text>
</comment>
<comment type="caution">
    <text evidence="21">The sequence shown here is derived from an EMBL/GenBank/DDBJ whole genome shotgun (WGS) entry which is preliminary data.</text>
</comment>
<keyword evidence="10" id="KW-0443">Lipid metabolism</keyword>
<dbReference type="GO" id="GO:0006656">
    <property type="term" value="P:phosphatidylcholine biosynthetic process"/>
    <property type="evidence" value="ECO:0007669"/>
    <property type="project" value="TreeGrafter"/>
</dbReference>
<keyword evidence="22" id="KW-1185">Reference proteome</keyword>
<evidence type="ECO:0000256" key="6">
    <source>
        <dbReference type="ARBA" id="ARBA00022679"/>
    </source>
</evidence>
<evidence type="ECO:0000256" key="20">
    <source>
        <dbReference type="SAM" id="Phobius"/>
    </source>
</evidence>
<keyword evidence="9 20" id="KW-1133">Transmembrane helix</keyword>
<keyword evidence="11 20" id="KW-0472">Membrane</keyword>
<dbReference type="Pfam" id="PF03062">
    <property type="entry name" value="MBOAT"/>
    <property type="match status" value="1"/>
</dbReference>
<comment type="pathway">
    <text evidence="15">Phospholipid metabolism.</text>
</comment>
<feature type="compositionally biased region" description="Polar residues" evidence="19">
    <location>
        <begin position="383"/>
        <end position="396"/>
    </location>
</feature>
<name>A0A9D4GTN7_DREPO</name>
<evidence type="ECO:0000256" key="16">
    <source>
        <dbReference type="ARBA" id="ARBA00026120"/>
    </source>
</evidence>
<dbReference type="PANTHER" id="PTHR13906:SF14">
    <property type="entry name" value="LYSOPHOSPHOLIPID ACYLTRANSFERASE 5"/>
    <property type="match status" value="1"/>
</dbReference>
<keyword evidence="14" id="KW-0012">Acyltransferase</keyword>
<keyword evidence="8" id="KW-0256">Endoplasmic reticulum</keyword>
<evidence type="ECO:0000256" key="8">
    <source>
        <dbReference type="ARBA" id="ARBA00022824"/>
    </source>
</evidence>
<evidence type="ECO:0000256" key="11">
    <source>
        <dbReference type="ARBA" id="ARBA00023136"/>
    </source>
</evidence>
<proteinExistence type="inferred from homology"/>
<evidence type="ECO:0000313" key="21">
    <source>
        <dbReference type="EMBL" id="KAH3821261.1"/>
    </source>
</evidence>
<dbReference type="GO" id="GO:0005783">
    <property type="term" value="C:endoplasmic reticulum"/>
    <property type="evidence" value="ECO:0007669"/>
    <property type="project" value="UniProtKB-SubCell"/>
</dbReference>
<evidence type="ECO:0000256" key="9">
    <source>
        <dbReference type="ARBA" id="ARBA00022989"/>
    </source>
</evidence>
<feature type="non-terminal residue" evidence="21">
    <location>
        <position position="1"/>
    </location>
</feature>
<organism evidence="21 22">
    <name type="scientific">Dreissena polymorpha</name>
    <name type="common">Zebra mussel</name>
    <name type="synonym">Mytilus polymorpha</name>
    <dbReference type="NCBI Taxonomy" id="45954"/>
    <lineage>
        <taxon>Eukaryota</taxon>
        <taxon>Metazoa</taxon>
        <taxon>Spiralia</taxon>
        <taxon>Lophotrochozoa</taxon>
        <taxon>Mollusca</taxon>
        <taxon>Bivalvia</taxon>
        <taxon>Autobranchia</taxon>
        <taxon>Heteroconchia</taxon>
        <taxon>Euheterodonta</taxon>
        <taxon>Imparidentia</taxon>
        <taxon>Neoheterodontei</taxon>
        <taxon>Myida</taxon>
        <taxon>Dreissenoidea</taxon>
        <taxon>Dreissenidae</taxon>
        <taxon>Dreissena</taxon>
    </lineage>
</organism>
<evidence type="ECO:0000256" key="15">
    <source>
        <dbReference type="ARBA" id="ARBA00025707"/>
    </source>
</evidence>
<keyword evidence="7 20" id="KW-0812">Transmembrane</keyword>
<dbReference type="AlphaFoldDB" id="A0A9D4GTN7"/>
<evidence type="ECO:0000256" key="17">
    <source>
        <dbReference type="ARBA" id="ARBA00038923"/>
    </source>
</evidence>
<feature type="region of interest" description="Disordered" evidence="19">
    <location>
        <begin position="383"/>
        <end position="406"/>
    </location>
</feature>
<evidence type="ECO:0000256" key="5">
    <source>
        <dbReference type="ARBA" id="ARBA00022516"/>
    </source>
</evidence>
<evidence type="ECO:0000256" key="3">
    <source>
        <dbReference type="ARBA" id="ARBA00005074"/>
    </source>
</evidence>
<dbReference type="InterPro" id="IPR004299">
    <property type="entry name" value="MBOAT_fam"/>
</dbReference>
<keyword evidence="5" id="KW-0444">Lipid biosynthesis</keyword>
<evidence type="ECO:0000256" key="12">
    <source>
        <dbReference type="ARBA" id="ARBA00023209"/>
    </source>
</evidence>
<dbReference type="InterPro" id="IPR049941">
    <property type="entry name" value="LPLAT_7/PORCN-like"/>
</dbReference>
<dbReference type="Proteomes" id="UP000828390">
    <property type="component" value="Unassembled WGS sequence"/>
</dbReference>
<sequence>GYLLMGYYVQGTDDYDISWATPHCVITLRLTGTIFDIYDGKKKVEHMSEEQKSSALYHCPSLLEMMGHVFYFGSFLTGPTFSMRRYLSFVTGEYGLGLGPPRNHYEAFSRLGAGVAYIAVFHILSFLVFTDQYMLSPQFNDLRFFSKCAYILIWGKLHLCKYVGVWLLGEGSCILTGLTYNGKGMNGNITKFVDRRREGSCILTGLTYNGKDVNGNMLWDGCSNTKLYVLESASTFKEVIVGFNVCTNTWMARYIFKRLKFLGSVQASQSVTLLYLAVWHGLHSGYYMNFFLEFIMVNGETQLSSVLRLLPATSKILSLPVLSPLVWLVKKICMQFFLSYALVSFVHLKWHRYSQVYSSISYVGHVVFLVLPLFCVMVKSSLKTPGKSSINGVPTQKSKEESKKIK</sequence>
<dbReference type="EMBL" id="JAIWYP010000005">
    <property type="protein sequence ID" value="KAH3821261.1"/>
    <property type="molecule type" value="Genomic_DNA"/>
</dbReference>
<dbReference type="GO" id="GO:0030258">
    <property type="term" value="P:lipid modification"/>
    <property type="evidence" value="ECO:0007669"/>
    <property type="project" value="TreeGrafter"/>
</dbReference>
<dbReference type="EC" id="2.3.1.n6" evidence="17"/>
<evidence type="ECO:0000256" key="2">
    <source>
        <dbReference type="ARBA" id="ARBA00004240"/>
    </source>
</evidence>
<evidence type="ECO:0000256" key="13">
    <source>
        <dbReference type="ARBA" id="ARBA00023264"/>
    </source>
</evidence>
<evidence type="ECO:0000256" key="14">
    <source>
        <dbReference type="ARBA" id="ARBA00023315"/>
    </source>
</evidence>
<feature type="transmembrane region" description="Helical" evidence="20">
    <location>
        <begin position="107"/>
        <end position="129"/>
    </location>
</feature>
<comment type="pathway">
    <text evidence="3">Lipid metabolism; phospholipid metabolism.</text>
</comment>
<feature type="transmembrane region" description="Helical" evidence="20">
    <location>
        <begin position="359"/>
        <end position="378"/>
    </location>
</feature>
<gene>
    <name evidence="21" type="ORF">DPMN_123024</name>
</gene>
<dbReference type="EC" id="2.3.1.23" evidence="16"/>
<evidence type="ECO:0000256" key="7">
    <source>
        <dbReference type="ARBA" id="ARBA00022692"/>
    </source>
</evidence>
<evidence type="ECO:0000313" key="22">
    <source>
        <dbReference type="Proteomes" id="UP000828390"/>
    </source>
</evidence>
<reference evidence="21" key="1">
    <citation type="journal article" date="2019" name="bioRxiv">
        <title>The Genome of the Zebra Mussel, Dreissena polymorpha: A Resource for Invasive Species Research.</title>
        <authorList>
            <person name="McCartney M.A."/>
            <person name="Auch B."/>
            <person name="Kono T."/>
            <person name="Mallez S."/>
            <person name="Zhang Y."/>
            <person name="Obille A."/>
            <person name="Becker A."/>
            <person name="Abrahante J.E."/>
            <person name="Garbe J."/>
            <person name="Badalamenti J.P."/>
            <person name="Herman A."/>
            <person name="Mangelson H."/>
            <person name="Liachko I."/>
            <person name="Sullivan S."/>
            <person name="Sone E.D."/>
            <person name="Koren S."/>
            <person name="Silverstein K.A.T."/>
            <person name="Beckman K.B."/>
            <person name="Gohl D.M."/>
        </authorList>
    </citation>
    <scope>NUCLEOTIDE SEQUENCE</scope>
    <source>
        <strain evidence="21">Duluth1</strain>
        <tissue evidence="21">Whole animal</tissue>
    </source>
</reference>
<comment type="subcellular location">
    <subcellularLocation>
        <location evidence="2">Endoplasmic reticulum</location>
    </subcellularLocation>
    <subcellularLocation>
        <location evidence="1">Membrane</location>
        <topology evidence="1">Multi-pass membrane protein</topology>
    </subcellularLocation>
</comment>
<dbReference type="GO" id="GO:0016020">
    <property type="term" value="C:membrane"/>
    <property type="evidence" value="ECO:0007669"/>
    <property type="project" value="UniProtKB-SubCell"/>
</dbReference>
<keyword evidence="12" id="KW-0594">Phospholipid biosynthesis</keyword>
<feature type="transmembrane region" description="Helical" evidence="20">
    <location>
        <begin position="261"/>
        <end position="282"/>
    </location>
</feature>
<accession>A0A9D4GTN7</accession>
<keyword evidence="6" id="KW-0808">Transferase</keyword>
<evidence type="ECO:0000256" key="10">
    <source>
        <dbReference type="ARBA" id="ARBA00023098"/>
    </source>
</evidence>
<dbReference type="GO" id="GO:0047184">
    <property type="term" value="F:1-acylglycerophosphocholine O-acyltransferase activity"/>
    <property type="evidence" value="ECO:0007669"/>
    <property type="project" value="UniProtKB-EC"/>
</dbReference>
<evidence type="ECO:0000256" key="18">
    <source>
        <dbReference type="ARBA" id="ARBA00039721"/>
    </source>
</evidence>